<comment type="caution">
    <text evidence="6">The sequence shown here is derived from an EMBL/GenBank/DDBJ whole genome shotgun (WGS) entry which is preliminary data.</text>
</comment>
<feature type="chain" id="PRO_5021852963" evidence="4">
    <location>
        <begin position="30"/>
        <end position="321"/>
    </location>
</feature>
<keyword evidence="3 4" id="KW-0732">Signal</keyword>
<gene>
    <name evidence="6" type="ORF">FQP89_00535</name>
</gene>
<protein>
    <submittedName>
        <fullName evidence="6">Substrate-binding domain-containing protein</fullName>
    </submittedName>
</protein>
<proteinExistence type="inferred from homology"/>
<dbReference type="GO" id="GO:0030313">
    <property type="term" value="C:cell envelope"/>
    <property type="evidence" value="ECO:0007669"/>
    <property type="project" value="UniProtKB-SubCell"/>
</dbReference>
<evidence type="ECO:0000256" key="2">
    <source>
        <dbReference type="ARBA" id="ARBA00007639"/>
    </source>
</evidence>
<dbReference type="CDD" id="cd06311">
    <property type="entry name" value="PBP1_ABC_sugar_binding-like"/>
    <property type="match status" value="1"/>
</dbReference>
<evidence type="ECO:0000256" key="3">
    <source>
        <dbReference type="ARBA" id="ARBA00022729"/>
    </source>
</evidence>
<feature type="domain" description="Periplasmic binding protein" evidence="5">
    <location>
        <begin position="34"/>
        <end position="264"/>
    </location>
</feature>
<reference evidence="6 7" key="1">
    <citation type="submission" date="2019-07" db="EMBL/GenBank/DDBJ databases">
        <title>Diversity of Bacteria from Kongsfjorden, Arctic.</title>
        <authorList>
            <person name="Yu Y."/>
        </authorList>
    </citation>
    <scope>NUCLEOTIDE SEQUENCE [LARGE SCALE GENOMIC DNA]</scope>
    <source>
        <strain evidence="6 7">SM1922</strain>
    </source>
</reference>
<organism evidence="6 7">
    <name type="scientific">Vreelandella titanicae</name>
    <dbReference type="NCBI Taxonomy" id="664683"/>
    <lineage>
        <taxon>Bacteria</taxon>
        <taxon>Pseudomonadati</taxon>
        <taxon>Pseudomonadota</taxon>
        <taxon>Gammaproteobacteria</taxon>
        <taxon>Oceanospirillales</taxon>
        <taxon>Halomonadaceae</taxon>
        <taxon>Vreelandella</taxon>
    </lineage>
</organism>
<comment type="similarity">
    <text evidence="2">Belongs to the bacterial solute-binding protein 2 family.</text>
</comment>
<dbReference type="PANTHER" id="PTHR46847:SF1">
    <property type="entry name" value="D-ALLOSE-BINDING PERIPLASMIC PROTEIN-RELATED"/>
    <property type="match status" value="1"/>
</dbReference>
<sequence>MRTIKTAVKACVTTAALTSAIGLSGAAVAQEYTIGVSIPAATHGWTGGVNYHAEEAKKRLEALYPDIEITISTAGTAGEQANDLEDLVSLRNIDALVVLPFESGPLTDPVRRVKESGVFVTVVDRGLTEEGIQDLYVAGNNHELGRVSGEYIRERLDDEGDIVVLRGIPTVIDDERVQGFQEAIEGSEVNILDMQHANWNRDDGFEVMQDYLSRFDNIDAVWAQDDDIALGVIEAVRQADREDELFIVGGAGMKDIIKRVMDGDELVPVDVLYPPAMIATAMDLTVQHFVSNGPVLGEYILGSPLITQENAEQYYFPDSPF</sequence>
<dbReference type="Proteomes" id="UP000317288">
    <property type="component" value="Unassembled WGS sequence"/>
</dbReference>
<evidence type="ECO:0000256" key="1">
    <source>
        <dbReference type="ARBA" id="ARBA00004196"/>
    </source>
</evidence>
<dbReference type="SUPFAM" id="SSF53822">
    <property type="entry name" value="Periplasmic binding protein-like I"/>
    <property type="match status" value="1"/>
</dbReference>
<dbReference type="PANTHER" id="PTHR46847">
    <property type="entry name" value="D-ALLOSE-BINDING PERIPLASMIC PROTEIN-RELATED"/>
    <property type="match status" value="1"/>
</dbReference>
<dbReference type="EMBL" id="VNFE01000001">
    <property type="protein sequence ID" value="TVU91653.1"/>
    <property type="molecule type" value="Genomic_DNA"/>
</dbReference>
<dbReference type="RefSeq" id="WP_035580580.1">
    <property type="nucleotide sequence ID" value="NZ_VNFE01000001.1"/>
</dbReference>
<dbReference type="InterPro" id="IPR028082">
    <property type="entry name" value="Peripla_BP_I"/>
</dbReference>
<dbReference type="InterPro" id="IPR025997">
    <property type="entry name" value="SBP_2_dom"/>
</dbReference>
<dbReference type="AlphaFoldDB" id="A0A558JDD7"/>
<dbReference type="Gene3D" id="3.40.50.2300">
    <property type="match status" value="2"/>
</dbReference>
<evidence type="ECO:0000259" key="5">
    <source>
        <dbReference type="Pfam" id="PF13407"/>
    </source>
</evidence>
<evidence type="ECO:0000313" key="7">
    <source>
        <dbReference type="Proteomes" id="UP000317288"/>
    </source>
</evidence>
<dbReference type="GO" id="GO:0030246">
    <property type="term" value="F:carbohydrate binding"/>
    <property type="evidence" value="ECO:0007669"/>
    <property type="project" value="UniProtKB-ARBA"/>
</dbReference>
<dbReference type="GO" id="GO:0055085">
    <property type="term" value="P:transmembrane transport"/>
    <property type="evidence" value="ECO:0007669"/>
    <property type="project" value="UniProtKB-ARBA"/>
</dbReference>
<name>A0A558JDD7_9GAMM</name>
<accession>A0A558JDD7</accession>
<dbReference type="Pfam" id="PF13407">
    <property type="entry name" value="Peripla_BP_4"/>
    <property type="match status" value="1"/>
</dbReference>
<evidence type="ECO:0000313" key="6">
    <source>
        <dbReference type="EMBL" id="TVU91653.1"/>
    </source>
</evidence>
<comment type="subcellular location">
    <subcellularLocation>
        <location evidence="1">Cell envelope</location>
    </subcellularLocation>
</comment>
<evidence type="ECO:0000256" key="4">
    <source>
        <dbReference type="SAM" id="SignalP"/>
    </source>
</evidence>
<feature type="signal peptide" evidence="4">
    <location>
        <begin position="1"/>
        <end position="29"/>
    </location>
</feature>